<protein>
    <submittedName>
        <fullName evidence="1">Uncharacterized protein</fullName>
    </submittedName>
</protein>
<evidence type="ECO:0000313" key="2">
    <source>
        <dbReference type="Proteomes" id="UP000698800"/>
    </source>
</evidence>
<name>A0A9P8HUW1_9PEZI</name>
<gene>
    <name evidence="1" type="ORF">FGG08_007138</name>
</gene>
<proteinExistence type="predicted"/>
<dbReference type="EMBL" id="JAGHQL010000251">
    <property type="protein sequence ID" value="KAH0535964.1"/>
    <property type="molecule type" value="Genomic_DNA"/>
</dbReference>
<accession>A0A9P8HUW1</accession>
<dbReference type="Proteomes" id="UP000698800">
    <property type="component" value="Unassembled WGS sequence"/>
</dbReference>
<comment type="caution">
    <text evidence="1">The sequence shown here is derived from an EMBL/GenBank/DDBJ whole genome shotgun (WGS) entry which is preliminary data.</text>
</comment>
<organism evidence="1 2">
    <name type="scientific">Glutinoglossum americanum</name>
    <dbReference type="NCBI Taxonomy" id="1670608"/>
    <lineage>
        <taxon>Eukaryota</taxon>
        <taxon>Fungi</taxon>
        <taxon>Dikarya</taxon>
        <taxon>Ascomycota</taxon>
        <taxon>Pezizomycotina</taxon>
        <taxon>Geoglossomycetes</taxon>
        <taxon>Geoglossales</taxon>
        <taxon>Geoglossaceae</taxon>
        <taxon>Glutinoglossum</taxon>
    </lineage>
</organism>
<dbReference type="AlphaFoldDB" id="A0A9P8HUW1"/>
<dbReference type="Gene3D" id="3.40.50.720">
    <property type="entry name" value="NAD(P)-binding Rossmann-like Domain"/>
    <property type="match status" value="1"/>
</dbReference>
<evidence type="ECO:0000313" key="1">
    <source>
        <dbReference type="EMBL" id="KAH0535964.1"/>
    </source>
</evidence>
<keyword evidence="2" id="KW-1185">Reference proteome</keyword>
<sequence>MPADYDAEYCSPMGGAYWLPVSEEESEEAKWERATWEEMYLLAKEKPEAGVWLQGTLFGPV</sequence>
<reference evidence="1" key="1">
    <citation type="submission" date="2021-03" db="EMBL/GenBank/DDBJ databases">
        <title>Comparative genomics and phylogenomic investigation of the class Geoglossomycetes provide insights into ecological specialization and systematics.</title>
        <authorList>
            <person name="Melie T."/>
            <person name="Pirro S."/>
            <person name="Miller A.N."/>
            <person name="Quandt A."/>
        </authorList>
    </citation>
    <scope>NUCLEOTIDE SEQUENCE</scope>
    <source>
        <strain evidence="1">GBOQ0MN5Z8</strain>
    </source>
</reference>